<keyword evidence="3" id="KW-0808">Transferase</keyword>
<keyword evidence="1" id="KW-0812">Transmembrane</keyword>
<feature type="domain" description="Glycosyltransferase 2-like" evidence="2">
    <location>
        <begin position="23"/>
        <end position="129"/>
    </location>
</feature>
<dbReference type="InterPro" id="IPR029044">
    <property type="entry name" value="Nucleotide-diphossugar_trans"/>
</dbReference>
<dbReference type="Gene3D" id="3.90.550.10">
    <property type="entry name" value="Spore Coat Polysaccharide Biosynthesis Protein SpsA, Chain A"/>
    <property type="match status" value="1"/>
</dbReference>
<dbReference type="PANTHER" id="PTHR22916">
    <property type="entry name" value="GLYCOSYLTRANSFERASE"/>
    <property type="match status" value="1"/>
</dbReference>
<evidence type="ECO:0000256" key="1">
    <source>
        <dbReference type="SAM" id="Phobius"/>
    </source>
</evidence>
<dbReference type="eggNOG" id="COG0463">
    <property type="taxonomic scope" value="Bacteria"/>
</dbReference>
<protein>
    <submittedName>
        <fullName evidence="3">Glycosyltransferase family 2</fullName>
    </submittedName>
</protein>
<dbReference type="HOGENOM" id="CLU_025996_21_1_12"/>
<proteinExistence type="predicted"/>
<dbReference type="STRING" id="545694.TREPR_3747"/>
<dbReference type="Pfam" id="PF00535">
    <property type="entry name" value="Glycos_transf_2"/>
    <property type="match status" value="1"/>
</dbReference>
<sequence>MLIGGLRLNGITKKSQENMPLITVITVVYNAKDQLEETILSITGQTYKNIEYIIIDGASTDGTLDIIKKHEGLIDYWVSEQDNGLYDAMNKGIDLTSGNWINFMNSGDTFYDNKTIELLVSNIKYNDSISVFYGDAEVHFRSGINIIKAPLAIQGKMNFMKFRHQSSFTKTSCLKERHFDVKYKIAADFDLFRYLYINNGKFCYIPIVISKYYGIEGVSVDKPAAYEYEKCKINGFLDKKINYAFLFFIIIFAIGKYQLRKIFPTFLLKTYRDYKFK</sequence>
<dbReference type="GO" id="GO:0016758">
    <property type="term" value="F:hexosyltransferase activity"/>
    <property type="evidence" value="ECO:0007669"/>
    <property type="project" value="UniProtKB-ARBA"/>
</dbReference>
<gene>
    <name evidence="3" type="ordered locus">TREPR_3747</name>
</gene>
<evidence type="ECO:0000259" key="2">
    <source>
        <dbReference type="Pfam" id="PF00535"/>
    </source>
</evidence>
<keyword evidence="4" id="KW-1185">Reference proteome</keyword>
<accession>F5YQ95</accession>
<reference evidence="3 4" key="2">
    <citation type="journal article" date="2011" name="ISME J.">
        <title>RNA-seq reveals cooperative metabolic interactions between two termite-gut spirochete species in co-culture.</title>
        <authorList>
            <person name="Rosenthal A.Z."/>
            <person name="Matson E.G."/>
            <person name="Eldar A."/>
            <person name="Leadbetter J.R."/>
        </authorList>
    </citation>
    <scope>NUCLEOTIDE SEQUENCE [LARGE SCALE GENOMIC DNA]</scope>
    <source>
        <strain evidence="4">ATCC BAA-887 / DSM 12427 / ZAS-2</strain>
    </source>
</reference>
<evidence type="ECO:0000313" key="3">
    <source>
        <dbReference type="EMBL" id="AEF83950.1"/>
    </source>
</evidence>
<dbReference type="EMBL" id="CP001843">
    <property type="protein sequence ID" value="AEF83950.1"/>
    <property type="molecule type" value="Genomic_DNA"/>
</dbReference>
<dbReference type="CDD" id="cd06433">
    <property type="entry name" value="GT_2_WfgS_like"/>
    <property type="match status" value="1"/>
</dbReference>
<evidence type="ECO:0000313" key="4">
    <source>
        <dbReference type="Proteomes" id="UP000009223"/>
    </source>
</evidence>
<dbReference type="InterPro" id="IPR001173">
    <property type="entry name" value="Glyco_trans_2-like"/>
</dbReference>
<feature type="transmembrane region" description="Helical" evidence="1">
    <location>
        <begin position="241"/>
        <end position="259"/>
    </location>
</feature>
<organism evidence="3 4">
    <name type="scientific">Treponema primitia (strain ATCC BAA-887 / DSM 12427 / ZAS-2)</name>
    <dbReference type="NCBI Taxonomy" id="545694"/>
    <lineage>
        <taxon>Bacteria</taxon>
        <taxon>Pseudomonadati</taxon>
        <taxon>Spirochaetota</taxon>
        <taxon>Spirochaetia</taxon>
        <taxon>Spirochaetales</taxon>
        <taxon>Treponemataceae</taxon>
        <taxon>Treponema</taxon>
    </lineage>
</organism>
<dbReference type="RefSeq" id="WP_015706583.1">
    <property type="nucleotide sequence ID" value="NC_015578.1"/>
</dbReference>
<reference evidence="4" key="1">
    <citation type="submission" date="2009-12" db="EMBL/GenBank/DDBJ databases">
        <title>Complete sequence of Treponema primitia strain ZAS-2.</title>
        <authorList>
            <person name="Tetu S.G."/>
            <person name="Matson E."/>
            <person name="Ren Q."/>
            <person name="Seshadri R."/>
            <person name="Elbourne L."/>
            <person name="Hassan K.A."/>
            <person name="Durkin A."/>
            <person name="Radune D."/>
            <person name="Mohamoud Y."/>
            <person name="Shay R."/>
            <person name="Jin S."/>
            <person name="Zhang X."/>
            <person name="Lucey K."/>
            <person name="Ballor N.R."/>
            <person name="Ottesen E."/>
            <person name="Rosenthal R."/>
            <person name="Allen A."/>
            <person name="Leadbetter J.R."/>
            <person name="Paulsen I.T."/>
        </authorList>
    </citation>
    <scope>NUCLEOTIDE SEQUENCE [LARGE SCALE GENOMIC DNA]</scope>
    <source>
        <strain evidence="4">ATCC BAA-887 / DSM 12427 / ZAS-2</strain>
    </source>
</reference>
<dbReference type="OrthoDB" id="9810303at2"/>
<name>F5YQ95_TREPZ</name>
<dbReference type="SUPFAM" id="SSF53448">
    <property type="entry name" value="Nucleotide-diphospho-sugar transferases"/>
    <property type="match status" value="1"/>
</dbReference>
<dbReference type="KEGG" id="tpi:TREPR_3747"/>
<dbReference type="PANTHER" id="PTHR22916:SF67">
    <property type="entry name" value="COLANIC ACID BIOSYNTHESIS GLYCOSYL TRANSFERASE WCAE-RELATED"/>
    <property type="match status" value="1"/>
</dbReference>
<keyword evidence="1" id="KW-0472">Membrane</keyword>
<dbReference type="Proteomes" id="UP000009223">
    <property type="component" value="Chromosome"/>
</dbReference>
<dbReference type="AlphaFoldDB" id="F5YQ95"/>
<keyword evidence="1" id="KW-1133">Transmembrane helix</keyword>